<accession>A0A1V0M5G6</accession>
<keyword evidence="2" id="KW-0614">Plasmid</keyword>
<evidence type="ECO:0000313" key="2">
    <source>
        <dbReference type="EMBL" id="ARD70112.1"/>
    </source>
</evidence>
<dbReference type="AlphaFoldDB" id="A0A1V0M5G6"/>
<proteinExistence type="predicted"/>
<geneLocation type="plasmid" evidence="2">
    <name>pJB37</name>
</geneLocation>
<organism evidence="2">
    <name type="scientific">Pseudomonas aeruginosa</name>
    <dbReference type="NCBI Taxonomy" id="287"/>
    <lineage>
        <taxon>Bacteria</taxon>
        <taxon>Pseudomonadati</taxon>
        <taxon>Pseudomonadota</taxon>
        <taxon>Gammaproteobacteria</taxon>
        <taxon>Pseudomonadales</taxon>
        <taxon>Pseudomonadaceae</taxon>
        <taxon>Pseudomonas</taxon>
    </lineage>
</organism>
<reference evidence="2" key="1">
    <citation type="submission" date="2017-01" db="EMBL/GenBank/DDBJ databases">
        <title>Complete nucleotide sequence of an IncP-2 blaVIM-2-harboring megaplasmid from Pseudomonas aeruginosa.</title>
        <authorList>
            <person name="Botelho J."/>
            <person name="Grosso F."/>
            <person name="Mabrouk A."/>
            <person name="Peixe L."/>
        </authorList>
    </citation>
    <scope>NUCLEOTIDE SEQUENCE</scope>
    <source>
        <strain evidence="2">FFUP_PS_37</strain>
        <plasmid evidence="2">pJB37</plasmid>
    </source>
</reference>
<protein>
    <submittedName>
        <fullName evidence="2">Uncharacterized protein</fullName>
    </submittedName>
</protein>
<feature type="region of interest" description="Disordered" evidence="1">
    <location>
        <begin position="1"/>
        <end position="22"/>
    </location>
</feature>
<dbReference type="EMBL" id="KY494864">
    <property type="protein sequence ID" value="ARD70112.1"/>
    <property type="molecule type" value="Genomic_DNA"/>
</dbReference>
<sequence>MASGTVRGPENGRHLSTAPQKELQMTDFTSGFNTTNLKVLRGLINSALANLHPEISIEAGKITYDPQGTCTIKVEATVKGAKSKAQTELEQAANLYGYDVSQTKPHTSLGPCKLVGFNSRARKSPWIVECPKGRYKLEDDVVERMWGQSKQ</sequence>
<name>A0A1V0M5G6_PSEAI</name>
<evidence type="ECO:0000256" key="1">
    <source>
        <dbReference type="SAM" id="MobiDB-lite"/>
    </source>
</evidence>